<dbReference type="KEGG" id="npy:NPRO_08750"/>
<evidence type="ECO:0000256" key="3">
    <source>
        <dbReference type="ARBA" id="ARBA00023235"/>
    </source>
</evidence>
<dbReference type="Gene3D" id="3.20.20.150">
    <property type="entry name" value="Divalent-metal-dependent TIM barrel enzymes"/>
    <property type="match status" value="1"/>
</dbReference>
<dbReference type="Pfam" id="PF01261">
    <property type="entry name" value="AP_endonuc_2"/>
    <property type="match status" value="1"/>
</dbReference>
<name>A0A809R6V7_9BACT</name>
<keyword evidence="1" id="KW-0479">Metal-binding</keyword>
<organism evidence="5 6">
    <name type="scientific">Candidatus Nitrosymbiomonas proteolyticus</name>
    <dbReference type="NCBI Taxonomy" id="2608984"/>
    <lineage>
        <taxon>Bacteria</taxon>
        <taxon>Bacillati</taxon>
        <taxon>Armatimonadota</taxon>
        <taxon>Armatimonadota incertae sedis</taxon>
        <taxon>Candidatus Nitrosymbiomonas</taxon>
    </lineage>
</organism>
<dbReference type="GO" id="GO:0019324">
    <property type="term" value="P:L-lyxose metabolic process"/>
    <property type="evidence" value="ECO:0007669"/>
    <property type="project" value="TreeGrafter"/>
</dbReference>
<dbReference type="InterPro" id="IPR013022">
    <property type="entry name" value="Xyl_isomerase-like_TIM-brl"/>
</dbReference>
<dbReference type="GO" id="GO:0008740">
    <property type="term" value="F:L-rhamnose isomerase activity"/>
    <property type="evidence" value="ECO:0007669"/>
    <property type="project" value="TreeGrafter"/>
</dbReference>
<dbReference type="EMBL" id="AP021858">
    <property type="protein sequence ID" value="BBO23280.1"/>
    <property type="molecule type" value="Genomic_DNA"/>
</dbReference>
<dbReference type="Proteomes" id="UP000662873">
    <property type="component" value="Chromosome"/>
</dbReference>
<keyword evidence="2" id="KW-0464">Manganese</keyword>
<evidence type="ECO:0000256" key="1">
    <source>
        <dbReference type="ARBA" id="ARBA00022723"/>
    </source>
</evidence>
<evidence type="ECO:0000256" key="2">
    <source>
        <dbReference type="ARBA" id="ARBA00023211"/>
    </source>
</evidence>
<dbReference type="InterPro" id="IPR036237">
    <property type="entry name" value="Xyl_isomerase-like_sf"/>
</dbReference>
<dbReference type="AlphaFoldDB" id="A0A809R6V7"/>
<feature type="domain" description="Xylose isomerase-like TIM barrel" evidence="4">
    <location>
        <begin position="69"/>
        <end position="335"/>
    </location>
</feature>
<evidence type="ECO:0000313" key="5">
    <source>
        <dbReference type="EMBL" id="BBO23280.1"/>
    </source>
</evidence>
<protein>
    <submittedName>
        <fullName evidence="5">Sugar isomerase</fullName>
    </submittedName>
</protein>
<dbReference type="PANTHER" id="PTHR30268:SF0">
    <property type="entry name" value="L-RHAMNOSE ISOMERASE"/>
    <property type="match status" value="1"/>
</dbReference>
<sequence length="376" mass="42009">MNFDSRTLAKLDSEYDGYLEGPVVDEFLRDFGIKFAAGHWCAGEFFDRFCPVGYNSDNPDFDNSVVAQIERVAKAGIAGIEFHEAVFLNPDGSVNHTELQAVKDALKTFDVVPTNMNFNTWTNPQYKFGGITHPDAGVRKACLSQIHKGVDLAKELGCVSCNLWPGSDGWDYHFEVDYGQRLRWYIEGNTEIAEHCDRNGLKFGNESKQKEPREGNMIINTVAKAALVALEVNKNLGKTVMGVVIDYGHEQMVGNTPADSLYLLKTMGVPIANFHINGAKFNSNDEDRIAGTDDIWRLVEFCYAAVDTEYDGWFGEDQFTYRTEQVESMALSREFFANCMKKALKIYAKKSELEIAQATGDAGKVIQVVKKAIYCG</sequence>
<gene>
    <name evidence="5" type="ORF">NPRO_08750</name>
</gene>
<evidence type="ECO:0000313" key="6">
    <source>
        <dbReference type="Proteomes" id="UP000662873"/>
    </source>
</evidence>
<reference evidence="5" key="1">
    <citation type="journal article" name="DNA Res.">
        <title>The physiological potential of anammox bacteria as revealed by their core genome structure.</title>
        <authorList>
            <person name="Okubo T."/>
            <person name="Toyoda A."/>
            <person name="Fukuhara K."/>
            <person name="Uchiyama I."/>
            <person name="Harigaya Y."/>
            <person name="Kuroiwa M."/>
            <person name="Suzuki T."/>
            <person name="Murakami Y."/>
            <person name="Suwa Y."/>
            <person name="Takami H."/>
        </authorList>
    </citation>
    <scope>NUCLEOTIDE SEQUENCE</scope>
    <source>
        <strain evidence="5">317325-2</strain>
    </source>
</reference>
<dbReference type="GO" id="GO:0046872">
    <property type="term" value="F:metal ion binding"/>
    <property type="evidence" value="ECO:0007669"/>
    <property type="project" value="UniProtKB-KW"/>
</dbReference>
<dbReference type="PANTHER" id="PTHR30268">
    <property type="entry name" value="L-RHAMNOSE ISOMERASE"/>
    <property type="match status" value="1"/>
</dbReference>
<proteinExistence type="predicted"/>
<evidence type="ECO:0000259" key="4">
    <source>
        <dbReference type="Pfam" id="PF01261"/>
    </source>
</evidence>
<dbReference type="SUPFAM" id="SSF51658">
    <property type="entry name" value="Xylose isomerase-like"/>
    <property type="match status" value="1"/>
</dbReference>
<dbReference type="GO" id="GO:0019301">
    <property type="term" value="P:rhamnose catabolic process"/>
    <property type="evidence" value="ECO:0007669"/>
    <property type="project" value="TreeGrafter"/>
</dbReference>
<accession>A0A809R6V7</accession>
<keyword evidence="3 5" id="KW-0413">Isomerase</keyword>
<dbReference type="InterPro" id="IPR050337">
    <property type="entry name" value="L-rhamnose_isomerase"/>
</dbReference>